<organism evidence="4 5">
    <name type="scientific">Symbiochloris irregularis</name>
    <dbReference type="NCBI Taxonomy" id="706552"/>
    <lineage>
        <taxon>Eukaryota</taxon>
        <taxon>Viridiplantae</taxon>
        <taxon>Chlorophyta</taxon>
        <taxon>core chlorophytes</taxon>
        <taxon>Trebouxiophyceae</taxon>
        <taxon>Trebouxiales</taxon>
        <taxon>Trebouxiaceae</taxon>
        <taxon>Symbiochloris</taxon>
    </lineage>
</organism>
<dbReference type="Gene3D" id="3.30.70.370">
    <property type="match status" value="1"/>
</dbReference>
<dbReference type="GO" id="GO:0006261">
    <property type="term" value="P:DNA-templated DNA replication"/>
    <property type="evidence" value="ECO:0007669"/>
    <property type="project" value="InterPro"/>
</dbReference>
<dbReference type="SUPFAM" id="SSF53098">
    <property type="entry name" value="Ribonuclease H-like"/>
    <property type="match status" value="1"/>
</dbReference>
<dbReference type="InterPro" id="IPR036397">
    <property type="entry name" value="RNaseH_sf"/>
</dbReference>
<dbReference type="Pfam" id="PF01612">
    <property type="entry name" value="DNA_pol_A_exo1"/>
    <property type="match status" value="1"/>
</dbReference>
<dbReference type="InterPro" id="IPR012337">
    <property type="entry name" value="RNaseH-like_sf"/>
</dbReference>
<dbReference type="PANTHER" id="PTHR10133">
    <property type="entry name" value="DNA POLYMERASE I"/>
    <property type="match status" value="1"/>
</dbReference>
<dbReference type="Gene3D" id="3.30.420.10">
    <property type="entry name" value="Ribonuclease H-like superfamily/Ribonuclease H"/>
    <property type="match status" value="1"/>
</dbReference>
<dbReference type="Pfam" id="PF00476">
    <property type="entry name" value="DNA_pol_A"/>
    <property type="match status" value="2"/>
</dbReference>
<feature type="region of interest" description="Disordered" evidence="2">
    <location>
        <begin position="121"/>
        <end position="177"/>
    </location>
</feature>
<accession>A0AAW1NQ05</accession>
<protein>
    <recommendedName>
        <fullName evidence="3">DNA-directed DNA polymerase family A palm domain-containing protein</fullName>
    </recommendedName>
</protein>
<feature type="region of interest" description="Disordered" evidence="2">
    <location>
        <begin position="76"/>
        <end position="101"/>
    </location>
</feature>
<dbReference type="InterPro" id="IPR002562">
    <property type="entry name" value="3'-5'_exonuclease_dom"/>
</dbReference>
<proteinExistence type="predicted"/>
<name>A0AAW1NQ05_9CHLO</name>
<dbReference type="GO" id="GO:0006302">
    <property type="term" value="P:double-strand break repair"/>
    <property type="evidence" value="ECO:0007669"/>
    <property type="project" value="TreeGrafter"/>
</dbReference>
<feature type="compositionally biased region" description="Polar residues" evidence="2">
    <location>
        <begin position="148"/>
        <end position="162"/>
    </location>
</feature>
<evidence type="ECO:0000256" key="2">
    <source>
        <dbReference type="SAM" id="MobiDB-lite"/>
    </source>
</evidence>
<dbReference type="EMBL" id="JALJOQ010000200">
    <property type="protein sequence ID" value="KAK9789941.1"/>
    <property type="molecule type" value="Genomic_DNA"/>
</dbReference>
<dbReference type="GO" id="GO:0003677">
    <property type="term" value="F:DNA binding"/>
    <property type="evidence" value="ECO:0007669"/>
    <property type="project" value="InterPro"/>
</dbReference>
<evidence type="ECO:0000256" key="1">
    <source>
        <dbReference type="ARBA" id="ARBA00022705"/>
    </source>
</evidence>
<dbReference type="GO" id="GO:0008408">
    <property type="term" value="F:3'-5' exonuclease activity"/>
    <property type="evidence" value="ECO:0007669"/>
    <property type="project" value="InterPro"/>
</dbReference>
<dbReference type="GO" id="GO:0003887">
    <property type="term" value="F:DNA-directed DNA polymerase activity"/>
    <property type="evidence" value="ECO:0007669"/>
    <property type="project" value="InterPro"/>
</dbReference>
<dbReference type="Gene3D" id="1.10.150.20">
    <property type="entry name" value="5' to 3' exonuclease, C-terminal subdomain"/>
    <property type="match status" value="1"/>
</dbReference>
<dbReference type="CDD" id="cd08640">
    <property type="entry name" value="DNA_pol_A_plastid_like"/>
    <property type="match status" value="1"/>
</dbReference>
<keyword evidence="1" id="KW-0235">DNA replication</keyword>
<evidence type="ECO:0000259" key="3">
    <source>
        <dbReference type="SMART" id="SM00482"/>
    </source>
</evidence>
<keyword evidence="5" id="KW-1185">Reference proteome</keyword>
<dbReference type="PRINTS" id="PR00868">
    <property type="entry name" value="DNAPOLI"/>
</dbReference>
<sequence>MHGRAAAQLFRRSSRTITNAVGQAEPDSITFPAKLAKTISLFHRCENERRNTQDYGGSYKGPTIFDQTNTAASPQLCSMSMSTGSPPLQSSSRNARPSSFEATANGNRFRTAAAVMDHPEVAQQPQEEDDQAFLNSSSADSSYDSTLEPASQNGRGAETQNGAVVPSGEVPDFSLSESARSASAPPWVCVVETPSEARRVAGLLCGKYKDQLFACDTETKDFDISNQSPCGHGVVICLSISGGPSLDFRDLAAHAGSNGAAVQKQDTLWIDVMLDNEEANEEIREALRPFFAAPHIRKVWHNYSFDRHVLANCGIECSGFAGDTMHMARLWDSARKGKSNYSLESLSKDNSILGGSSAWDQGKHRLHKTGMKSIFGTPNIKKDGSEGRLTVMAAMEELQTDPAKRGDWIDYSAGDAFSTWLLYDALRNKLQQTEAEYDTSIAFNTAEPPHSIGDSLPATTSNGAAVQSSPPSLWTFYNNYWRPFGELLTDMESEGFLVDREHLREGELKAKQDQEAARAAFKDWASALVPGARLMNVSSGAQIQQLFFAGTPNQDQAKGNLPLERTFKMPNVEGVIEEGKKAPKKNLDVALWSLWGQGATSPLMPEIHTPTGWPATSTVVMRSLAGKPGAARKAYNEKYGNAAEEVTTVADEDEEVIPQWATSDAAINDGQQLHQDPRVLEMEAEGKRKGFGKLYAYFRLNEKAGLEACQAVDSLCEMGAIDTLLSNFLEPLQHGNIATRDPETGELGRVHCSLNINTETGRLSCRRPNLQNQPAHEKDKKYKVRKAFTADVARGNTLIVADYGQLELRVLAHMAKCSSMVEAFRLGGDFHSRTALGMYDHIQQAVRDGDCLEEWDGGPNGDQPPPKPLVKDMFGGERRKAKVLNFSIAYGKTAHGLSRDWGVTLEEAEKTVDRWYASRPEVRDWQKRQQRQAQEKGYVSTILGRRRQLPDATVKKGGKAKGHAMRAAINTPIQGSAADIATAAMLTIAANARLKELDWKLLLQVHDEVILEGPKESVEEAERIVRECMMKPFNGQGLTEVELIVDSKHADTWFEAK</sequence>
<comment type="caution">
    <text evidence="4">The sequence shown here is derived from an EMBL/GenBank/DDBJ whole genome shotgun (WGS) entry which is preliminary data.</text>
</comment>
<dbReference type="SUPFAM" id="SSF56672">
    <property type="entry name" value="DNA/RNA polymerases"/>
    <property type="match status" value="1"/>
</dbReference>
<dbReference type="PANTHER" id="PTHR10133:SF27">
    <property type="entry name" value="DNA POLYMERASE NU"/>
    <property type="match status" value="1"/>
</dbReference>
<dbReference type="InterPro" id="IPR001098">
    <property type="entry name" value="DNA-dir_DNA_pol_A_palm_dom"/>
</dbReference>
<reference evidence="4 5" key="1">
    <citation type="journal article" date="2024" name="Nat. Commun.">
        <title>Phylogenomics reveals the evolutionary origins of lichenization in chlorophyte algae.</title>
        <authorList>
            <person name="Puginier C."/>
            <person name="Libourel C."/>
            <person name="Otte J."/>
            <person name="Skaloud P."/>
            <person name="Haon M."/>
            <person name="Grisel S."/>
            <person name="Petersen M."/>
            <person name="Berrin J.G."/>
            <person name="Delaux P.M."/>
            <person name="Dal Grande F."/>
            <person name="Keller J."/>
        </authorList>
    </citation>
    <scope>NUCLEOTIDE SEQUENCE [LARGE SCALE GENOMIC DNA]</scope>
    <source>
        <strain evidence="4 5">SAG 2036</strain>
    </source>
</reference>
<dbReference type="InterPro" id="IPR002298">
    <property type="entry name" value="DNA_polymerase_A"/>
</dbReference>
<dbReference type="CDD" id="cd06139">
    <property type="entry name" value="DNA_polA_I_Ecoli_like_exo"/>
    <property type="match status" value="1"/>
</dbReference>
<dbReference type="AlphaFoldDB" id="A0AAW1NQ05"/>
<dbReference type="Proteomes" id="UP001465755">
    <property type="component" value="Unassembled WGS sequence"/>
</dbReference>
<gene>
    <name evidence="4" type="ORF">WJX73_004973</name>
</gene>
<evidence type="ECO:0000313" key="4">
    <source>
        <dbReference type="EMBL" id="KAK9789941.1"/>
    </source>
</evidence>
<dbReference type="SMART" id="SM00482">
    <property type="entry name" value="POLAc"/>
    <property type="match status" value="1"/>
</dbReference>
<evidence type="ECO:0000313" key="5">
    <source>
        <dbReference type="Proteomes" id="UP001465755"/>
    </source>
</evidence>
<dbReference type="InterPro" id="IPR043502">
    <property type="entry name" value="DNA/RNA_pol_sf"/>
</dbReference>
<feature type="domain" description="DNA-directed DNA polymerase family A palm" evidence="3">
    <location>
        <begin position="783"/>
        <end position="1017"/>
    </location>
</feature>
<feature type="compositionally biased region" description="Low complexity" evidence="2">
    <location>
        <begin position="136"/>
        <end position="145"/>
    </location>
</feature>